<dbReference type="GO" id="GO:0005694">
    <property type="term" value="C:chromosome"/>
    <property type="evidence" value="ECO:0007669"/>
    <property type="project" value="TreeGrafter"/>
</dbReference>
<dbReference type="VEuPathDB" id="FungiDB:SCHCODRAFT_02570532"/>
<dbReference type="SMART" id="SM00487">
    <property type="entry name" value="DEXDc"/>
    <property type="match status" value="1"/>
</dbReference>
<feature type="region of interest" description="Disordered" evidence="10">
    <location>
        <begin position="515"/>
        <end position="538"/>
    </location>
</feature>
<evidence type="ECO:0000313" key="14">
    <source>
        <dbReference type="Proteomes" id="UP000007431"/>
    </source>
</evidence>
<evidence type="ECO:0000256" key="8">
    <source>
        <dbReference type="ARBA" id="ARBA00034617"/>
    </source>
</evidence>
<comment type="catalytic activity">
    <reaction evidence="8 9">
        <text>Couples ATP hydrolysis with the unwinding of duplex DNA by translocating in the 3'-5' direction.</text>
        <dbReference type="EC" id="5.6.2.4"/>
    </reaction>
</comment>
<proteinExistence type="inferred from homology"/>
<dbReference type="CDD" id="cd17920">
    <property type="entry name" value="DEXHc_RecQ"/>
    <property type="match status" value="1"/>
</dbReference>
<evidence type="ECO:0000256" key="3">
    <source>
        <dbReference type="ARBA" id="ARBA00022801"/>
    </source>
</evidence>
<keyword evidence="14" id="KW-1185">Reference proteome</keyword>
<dbReference type="GO" id="GO:0005524">
    <property type="term" value="F:ATP binding"/>
    <property type="evidence" value="ECO:0007669"/>
    <property type="project" value="UniProtKB-KW"/>
</dbReference>
<dbReference type="GO" id="GO:0000724">
    <property type="term" value="P:double-strand break repair via homologous recombination"/>
    <property type="evidence" value="ECO:0007669"/>
    <property type="project" value="TreeGrafter"/>
</dbReference>
<evidence type="ECO:0000256" key="9">
    <source>
        <dbReference type="RuleBase" id="RU364117"/>
    </source>
</evidence>
<evidence type="ECO:0000256" key="4">
    <source>
        <dbReference type="ARBA" id="ARBA00022806"/>
    </source>
</evidence>
<dbReference type="FunFam" id="3.40.50.300:FF:000296">
    <property type="entry name" value="ATP-dependent DNA helicase RecQ"/>
    <property type="match status" value="1"/>
</dbReference>
<dbReference type="Pfam" id="PF00271">
    <property type="entry name" value="Helicase_C"/>
    <property type="match status" value="1"/>
</dbReference>
<organism evidence="14">
    <name type="scientific">Schizophyllum commune (strain H4-8 / FGSC 9210)</name>
    <name type="common">Split gill fungus</name>
    <dbReference type="NCBI Taxonomy" id="578458"/>
    <lineage>
        <taxon>Eukaryota</taxon>
        <taxon>Fungi</taxon>
        <taxon>Dikarya</taxon>
        <taxon>Basidiomycota</taxon>
        <taxon>Agaricomycotina</taxon>
        <taxon>Agaricomycetes</taxon>
        <taxon>Agaricomycetidae</taxon>
        <taxon>Agaricales</taxon>
        <taxon>Schizophyllaceae</taxon>
        <taxon>Schizophyllum</taxon>
    </lineage>
</organism>
<dbReference type="Pfam" id="PF00270">
    <property type="entry name" value="DEAD"/>
    <property type="match status" value="1"/>
</dbReference>
<dbReference type="Gene3D" id="3.40.50.300">
    <property type="entry name" value="P-loop containing nucleotide triphosphate hydrolases"/>
    <property type="match status" value="2"/>
</dbReference>
<protein>
    <recommendedName>
        <fullName evidence="9">ATP-dependent DNA helicase</fullName>
        <ecNumber evidence="9">5.6.2.4</ecNumber>
    </recommendedName>
</protein>
<feature type="domain" description="Helicase ATP-binding" evidence="11">
    <location>
        <begin position="85"/>
        <end position="260"/>
    </location>
</feature>
<evidence type="ECO:0000256" key="5">
    <source>
        <dbReference type="ARBA" id="ARBA00022840"/>
    </source>
</evidence>
<dbReference type="Proteomes" id="UP000007431">
    <property type="component" value="Unassembled WGS sequence"/>
</dbReference>
<evidence type="ECO:0000256" key="10">
    <source>
        <dbReference type="SAM" id="MobiDB-lite"/>
    </source>
</evidence>
<keyword evidence="3 9" id="KW-0378">Hydrolase</keyword>
<dbReference type="EC" id="5.6.2.4" evidence="9"/>
<keyword evidence="7" id="KW-0413">Isomerase</keyword>
<comment type="catalytic activity">
    <reaction evidence="9">
        <text>ATP + H2O = ADP + phosphate + H(+)</text>
        <dbReference type="Rhea" id="RHEA:13065"/>
        <dbReference type="ChEBI" id="CHEBI:15377"/>
        <dbReference type="ChEBI" id="CHEBI:15378"/>
        <dbReference type="ChEBI" id="CHEBI:30616"/>
        <dbReference type="ChEBI" id="CHEBI:43474"/>
        <dbReference type="ChEBI" id="CHEBI:456216"/>
    </reaction>
</comment>
<evidence type="ECO:0000313" key="13">
    <source>
        <dbReference type="EMBL" id="EFI99749.1"/>
    </source>
</evidence>
<dbReference type="STRING" id="578458.D8PXX1"/>
<evidence type="ECO:0000256" key="6">
    <source>
        <dbReference type="ARBA" id="ARBA00023125"/>
    </source>
</evidence>
<dbReference type="SMART" id="SM00490">
    <property type="entry name" value="HELICc"/>
    <property type="match status" value="1"/>
</dbReference>
<dbReference type="PROSITE" id="PS51192">
    <property type="entry name" value="HELICASE_ATP_BIND_1"/>
    <property type="match status" value="1"/>
</dbReference>
<dbReference type="AlphaFoldDB" id="D8PXX1"/>
<reference evidence="13 14" key="1">
    <citation type="journal article" date="2010" name="Nat. Biotechnol.">
        <title>Genome sequence of the model mushroom Schizophyllum commune.</title>
        <authorList>
            <person name="Ohm R.A."/>
            <person name="de Jong J.F."/>
            <person name="Lugones L.G."/>
            <person name="Aerts A."/>
            <person name="Kothe E."/>
            <person name="Stajich J.E."/>
            <person name="de Vries R.P."/>
            <person name="Record E."/>
            <person name="Levasseur A."/>
            <person name="Baker S.E."/>
            <person name="Bartholomew K.A."/>
            <person name="Coutinho P.M."/>
            <person name="Erdmann S."/>
            <person name="Fowler T.J."/>
            <person name="Gathman A.C."/>
            <person name="Lombard V."/>
            <person name="Henrissat B."/>
            <person name="Knabe N."/>
            <person name="Kuees U."/>
            <person name="Lilly W.W."/>
            <person name="Lindquist E."/>
            <person name="Lucas S."/>
            <person name="Magnuson J.K."/>
            <person name="Piumi F."/>
            <person name="Raudaskoski M."/>
            <person name="Salamov A."/>
            <person name="Schmutz J."/>
            <person name="Schwarze F.W.M.R."/>
            <person name="vanKuyk P.A."/>
            <person name="Horton J.S."/>
            <person name="Grigoriev I.V."/>
            <person name="Woesten H.A.B."/>
        </authorList>
    </citation>
    <scope>NUCLEOTIDE SEQUENCE [LARGE SCALE GENOMIC DNA]</scope>
    <source>
        <strain evidence="14">H4-8 / FGSC 9210</strain>
    </source>
</reference>
<gene>
    <name evidence="13" type="ORF">SCHCODRAFT_15081</name>
</gene>
<name>D8PXX1_SCHCM</name>
<keyword evidence="9" id="KW-0539">Nucleus</keyword>
<dbReference type="InterPro" id="IPR027417">
    <property type="entry name" value="P-loop_NTPase"/>
</dbReference>
<sequence length="702" mass="78358">MGSDDEFGNEADFYGGYSDDERAEDRRESPHASNDPQNEAGPSKPRSACKPRSKNNSILSYVKVEKSAKQIFGYPSFRGKQKEAVEAAVQGQDVFVLAPTGMGKSLCFQVPAVAAAHGVTLVVSPLLALMKNQVEALDAKGVHVASLTSETLKSVKNAVINDLRSARPKTRLLYVSPERFCTADFQAILEGLHDNGMLNRLVVDEAHCISQWGHDFRAEYRKLGMFRDNFPEVPIMALTATATPAVQSDILRSLNMTDDRLFKALHPFNRANLYYEVRYSCSATGQMKDIYDLISRLHERRGRPSSGIVYCRRRDTCDELAEFLRKRGMNARPYHRGIKGPTLDKTLAEWTAGGQVEGDLHVVVATIAFGLGIDKPDVRYIIHYDLPTSFEGYYQETGRAGRDGAPSRCILYYSREDAYNAKKLVQMSLANRASHVGANGPAPSQRSVDSFDELVTFAHKADTCRHVAICRYFGEHIDARDPAVVKQYCDKMCDVCKNPDKTRLLQQRLSDDSTALTRTSSWADRKPVSRTSSSENTVTRQYGSYNALRKPFRPPLMKVQAEQQVRPSSPVDLEDMDAELEVAFSNKIPVDVREEGYSSIRKALHKAFPDGSESLWTACGVSRIPSAEDLESILLIATKELEFLAQSLSTTPSGYEDRIAGKVDALRLMRKKGKWLEEDDEYDDACEVAGVLKRLCARKGRR</sequence>
<evidence type="ECO:0000256" key="2">
    <source>
        <dbReference type="ARBA" id="ARBA00022741"/>
    </source>
</evidence>
<keyword evidence="4 9" id="KW-0347">Helicase</keyword>
<keyword evidence="5 9" id="KW-0067">ATP-binding</keyword>
<dbReference type="EMBL" id="GL377304">
    <property type="protein sequence ID" value="EFI99749.1"/>
    <property type="molecule type" value="Genomic_DNA"/>
</dbReference>
<keyword evidence="6" id="KW-0238">DNA-binding</keyword>
<dbReference type="SUPFAM" id="SSF52540">
    <property type="entry name" value="P-loop containing nucleoside triphosphate hydrolases"/>
    <property type="match status" value="1"/>
</dbReference>
<evidence type="ECO:0000256" key="7">
    <source>
        <dbReference type="ARBA" id="ARBA00023235"/>
    </source>
</evidence>
<dbReference type="InterPro" id="IPR001650">
    <property type="entry name" value="Helicase_C-like"/>
</dbReference>
<dbReference type="InterPro" id="IPR004589">
    <property type="entry name" value="DNA_helicase_ATP-dep_RecQ"/>
</dbReference>
<evidence type="ECO:0000256" key="1">
    <source>
        <dbReference type="ARBA" id="ARBA00005446"/>
    </source>
</evidence>
<dbReference type="Pfam" id="PF16124">
    <property type="entry name" value="RecQ_Zn_bind"/>
    <property type="match status" value="1"/>
</dbReference>
<dbReference type="eggNOG" id="KOG0351">
    <property type="taxonomic scope" value="Eukaryota"/>
</dbReference>
<dbReference type="HOGENOM" id="CLU_001103_12_0_1"/>
<dbReference type="NCBIfam" id="TIGR00614">
    <property type="entry name" value="recQ_fam"/>
    <property type="match status" value="1"/>
</dbReference>
<dbReference type="PROSITE" id="PS51194">
    <property type="entry name" value="HELICASE_CTER"/>
    <property type="match status" value="1"/>
</dbReference>
<dbReference type="PANTHER" id="PTHR13710:SF152">
    <property type="entry name" value="ATP-DEPENDENT DNA HELICASE Q5"/>
    <property type="match status" value="1"/>
</dbReference>
<feature type="domain" description="Helicase C-terminal" evidence="12">
    <location>
        <begin position="289"/>
        <end position="449"/>
    </location>
</feature>
<comment type="similarity">
    <text evidence="1 9">Belongs to the helicase family. RecQ subfamily.</text>
</comment>
<dbReference type="GO" id="GO:0005634">
    <property type="term" value="C:nucleus"/>
    <property type="evidence" value="ECO:0007669"/>
    <property type="project" value="UniProtKB-SubCell"/>
</dbReference>
<dbReference type="GO" id="GO:0005737">
    <property type="term" value="C:cytoplasm"/>
    <property type="evidence" value="ECO:0007669"/>
    <property type="project" value="TreeGrafter"/>
</dbReference>
<feature type="compositionally biased region" description="Polar residues" evidence="10">
    <location>
        <begin position="529"/>
        <end position="538"/>
    </location>
</feature>
<dbReference type="GO" id="GO:0003677">
    <property type="term" value="F:DNA binding"/>
    <property type="evidence" value="ECO:0007669"/>
    <property type="project" value="UniProtKB-KW"/>
</dbReference>
<evidence type="ECO:0000259" key="11">
    <source>
        <dbReference type="PROSITE" id="PS51192"/>
    </source>
</evidence>
<feature type="region of interest" description="Disordered" evidence="10">
    <location>
        <begin position="1"/>
        <end position="53"/>
    </location>
</feature>
<dbReference type="GO" id="GO:0043138">
    <property type="term" value="F:3'-5' DNA helicase activity"/>
    <property type="evidence" value="ECO:0007669"/>
    <property type="project" value="UniProtKB-EC"/>
</dbReference>
<evidence type="ECO:0000259" key="12">
    <source>
        <dbReference type="PROSITE" id="PS51194"/>
    </source>
</evidence>
<dbReference type="InterPro" id="IPR032284">
    <property type="entry name" value="RecQ_Zn-bd"/>
</dbReference>
<feature type="compositionally biased region" description="Basic and acidic residues" evidence="10">
    <location>
        <begin position="19"/>
        <end position="30"/>
    </location>
</feature>
<dbReference type="InterPro" id="IPR014001">
    <property type="entry name" value="Helicase_ATP-bd"/>
</dbReference>
<dbReference type="PANTHER" id="PTHR13710">
    <property type="entry name" value="DNA HELICASE RECQ FAMILY MEMBER"/>
    <property type="match status" value="1"/>
</dbReference>
<comment type="subcellular location">
    <subcellularLocation>
        <location evidence="9">Nucleus</location>
    </subcellularLocation>
</comment>
<dbReference type="InterPro" id="IPR011545">
    <property type="entry name" value="DEAD/DEAH_box_helicase_dom"/>
</dbReference>
<accession>D8PXX1</accession>
<dbReference type="InParanoid" id="D8PXX1"/>
<dbReference type="OMA" id="CRWQFLL"/>
<keyword evidence="2 9" id="KW-0547">Nucleotide-binding</keyword>
<dbReference type="GO" id="GO:0016887">
    <property type="term" value="F:ATP hydrolysis activity"/>
    <property type="evidence" value="ECO:0007669"/>
    <property type="project" value="RHEA"/>
</dbReference>
<dbReference type="GO" id="GO:0009378">
    <property type="term" value="F:four-way junction helicase activity"/>
    <property type="evidence" value="ECO:0007669"/>
    <property type="project" value="TreeGrafter"/>
</dbReference>